<dbReference type="AlphaFoldDB" id="A0A699XNH6"/>
<sequence length="47" mass="5150">HGAADGRVVAGLVVPEDERHLVPKALAEIGYPYWDETNNPAYKLFLG</sequence>
<name>A0A699XNH6_TANCI</name>
<feature type="non-terminal residue" evidence="1">
    <location>
        <position position="1"/>
    </location>
</feature>
<dbReference type="Gene3D" id="3.40.1020.10">
    <property type="entry name" value="Biosynthetic Threonine Deaminase, Domain 3"/>
    <property type="match status" value="1"/>
</dbReference>
<dbReference type="SUPFAM" id="SSF55021">
    <property type="entry name" value="ACT-like"/>
    <property type="match status" value="1"/>
</dbReference>
<gene>
    <name evidence="1" type="ORF">Tci_931607</name>
</gene>
<proteinExistence type="predicted"/>
<accession>A0A699XNH6</accession>
<dbReference type="InterPro" id="IPR038110">
    <property type="entry name" value="TD_ACT-like_sf"/>
</dbReference>
<organism evidence="1">
    <name type="scientific">Tanacetum cinerariifolium</name>
    <name type="common">Dalmatian daisy</name>
    <name type="synonym">Chrysanthemum cinerariifolium</name>
    <dbReference type="NCBI Taxonomy" id="118510"/>
    <lineage>
        <taxon>Eukaryota</taxon>
        <taxon>Viridiplantae</taxon>
        <taxon>Streptophyta</taxon>
        <taxon>Embryophyta</taxon>
        <taxon>Tracheophyta</taxon>
        <taxon>Spermatophyta</taxon>
        <taxon>Magnoliopsida</taxon>
        <taxon>eudicotyledons</taxon>
        <taxon>Gunneridae</taxon>
        <taxon>Pentapetalae</taxon>
        <taxon>asterids</taxon>
        <taxon>campanulids</taxon>
        <taxon>Asterales</taxon>
        <taxon>Asteraceae</taxon>
        <taxon>Asteroideae</taxon>
        <taxon>Anthemideae</taxon>
        <taxon>Anthemidinae</taxon>
        <taxon>Tanacetum</taxon>
    </lineage>
</organism>
<evidence type="ECO:0000313" key="1">
    <source>
        <dbReference type="EMBL" id="GFD59638.1"/>
    </source>
</evidence>
<reference evidence="1" key="1">
    <citation type="journal article" date="2019" name="Sci. Rep.">
        <title>Draft genome of Tanacetum cinerariifolium, the natural source of mosquito coil.</title>
        <authorList>
            <person name="Yamashiro T."/>
            <person name="Shiraishi A."/>
            <person name="Satake H."/>
            <person name="Nakayama K."/>
        </authorList>
    </citation>
    <scope>NUCLEOTIDE SEQUENCE</scope>
</reference>
<dbReference type="InterPro" id="IPR045865">
    <property type="entry name" value="ACT-like_dom_sf"/>
</dbReference>
<comment type="caution">
    <text evidence="1">The sequence shown here is derived from an EMBL/GenBank/DDBJ whole genome shotgun (WGS) entry which is preliminary data.</text>
</comment>
<dbReference type="EMBL" id="BKCJ011867531">
    <property type="protein sequence ID" value="GFD59638.1"/>
    <property type="molecule type" value="Genomic_DNA"/>
</dbReference>
<protein>
    <submittedName>
        <fullName evidence="1">Threonine dehydratase, mitochondrial-like</fullName>
    </submittedName>
</protein>